<dbReference type="InterPro" id="IPR007267">
    <property type="entry name" value="GtrA_DPMS_TM"/>
</dbReference>
<dbReference type="PANTHER" id="PTHR38459">
    <property type="entry name" value="PROPHAGE BACTOPRENOL-LINKED GLUCOSE TRANSLOCASE HOMOLOG"/>
    <property type="match status" value="1"/>
</dbReference>
<keyword evidence="5 6" id="KW-0472">Membrane</keyword>
<keyword evidence="4 6" id="KW-1133">Transmembrane helix</keyword>
<evidence type="ECO:0000313" key="9">
    <source>
        <dbReference type="Proteomes" id="UP000596095"/>
    </source>
</evidence>
<dbReference type="Proteomes" id="UP000596095">
    <property type="component" value="Chromosome"/>
</dbReference>
<evidence type="ECO:0000259" key="7">
    <source>
        <dbReference type="Pfam" id="PF04138"/>
    </source>
</evidence>
<feature type="transmembrane region" description="Helical" evidence="6">
    <location>
        <begin position="70"/>
        <end position="89"/>
    </location>
</feature>
<comment type="subcellular location">
    <subcellularLocation>
        <location evidence="1">Membrane</location>
        <topology evidence="1">Multi-pass membrane protein</topology>
    </subcellularLocation>
</comment>
<comment type="similarity">
    <text evidence="2">Belongs to the GtrA family.</text>
</comment>
<protein>
    <submittedName>
        <fullName evidence="8">GtrA family protein</fullName>
    </submittedName>
</protein>
<evidence type="ECO:0000256" key="4">
    <source>
        <dbReference type="ARBA" id="ARBA00022989"/>
    </source>
</evidence>
<feature type="transmembrane region" description="Helical" evidence="6">
    <location>
        <begin position="12"/>
        <end position="35"/>
    </location>
</feature>
<feature type="domain" description="GtrA/DPMS transmembrane" evidence="7">
    <location>
        <begin position="12"/>
        <end position="121"/>
    </location>
</feature>
<sequence length="131" mass="14583">MSLRASLPTIARFLAGGALNTGSTFVLYWLLLLFIDYRAAYAISFAAGILISYLINTRFVFRTEHSLRKLLLFPVIYLITYAAGAWTLHTAVDRFGVDASLAPFISICATLPLTYLLTRLVLVGRQRPPRA</sequence>
<accession>A0ABD7C692</accession>
<dbReference type="InterPro" id="IPR051401">
    <property type="entry name" value="GtrA_CellWall_Glycosyl"/>
</dbReference>
<evidence type="ECO:0000256" key="3">
    <source>
        <dbReference type="ARBA" id="ARBA00022692"/>
    </source>
</evidence>
<evidence type="ECO:0000256" key="5">
    <source>
        <dbReference type="ARBA" id="ARBA00023136"/>
    </source>
</evidence>
<dbReference type="AlphaFoldDB" id="A0ABD7C692"/>
<organism evidence="8 9">
    <name type="scientific">Stenotrophomonas maltophilia</name>
    <name type="common">Pseudomonas maltophilia</name>
    <name type="synonym">Xanthomonas maltophilia</name>
    <dbReference type="NCBI Taxonomy" id="40324"/>
    <lineage>
        <taxon>Bacteria</taxon>
        <taxon>Pseudomonadati</taxon>
        <taxon>Pseudomonadota</taxon>
        <taxon>Gammaproteobacteria</taxon>
        <taxon>Lysobacterales</taxon>
        <taxon>Lysobacteraceae</taxon>
        <taxon>Stenotrophomonas</taxon>
        <taxon>Stenotrophomonas maltophilia group</taxon>
    </lineage>
</organism>
<feature type="transmembrane region" description="Helical" evidence="6">
    <location>
        <begin position="41"/>
        <end position="61"/>
    </location>
</feature>
<evidence type="ECO:0000256" key="2">
    <source>
        <dbReference type="ARBA" id="ARBA00009399"/>
    </source>
</evidence>
<evidence type="ECO:0000256" key="1">
    <source>
        <dbReference type="ARBA" id="ARBA00004141"/>
    </source>
</evidence>
<name>A0ABD7C692_STEMA</name>
<evidence type="ECO:0000313" key="8">
    <source>
        <dbReference type="EMBL" id="QQQ42956.1"/>
    </source>
</evidence>
<proteinExistence type="inferred from homology"/>
<dbReference type="GO" id="GO:0016020">
    <property type="term" value="C:membrane"/>
    <property type="evidence" value="ECO:0007669"/>
    <property type="project" value="UniProtKB-SubCell"/>
</dbReference>
<feature type="transmembrane region" description="Helical" evidence="6">
    <location>
        <begin position="101"/>
        <end position="122"/>
    </location>
</feature>
<keyword evidence="3 6" id="KW-0812">Transmembrane</keyword>
<dbReference type="EMBL" id="CP067993">
    <property type="protein sequence ID" value="QQQ42956.1"/>
    <property type="molecule type" value="Genomic_DNA"/>
</dbReference>
<dbReference type="PANTHER" id="PTHR38459:SF1">
    <property type="entry name" value="PROPHAGE BACTOPRENOL-LINKED GLUCOSE TRANSLOCASE HOMOLOG"/>
    <property type="match status" value="1"/>
</dbReference>
<reference evidence="8 9" key="1">
    <citation type="submission" date="2021-01" db="EMBL/GenBank/DDBJ databases">
        <title>Genome Characterization of a novel Stenotrophomonas isolate with high keratinase activity.</title>
        <authorList>
            <person name="Cao Z.-J."/>
        </authorList>
    </citation>
    <scope>NUCLEOTIDE SEQUENCE [LARGE SCALE GENOMIC DNA]</scope>
    <source>
        <strain evidence="8 9">DHHJ</strain>
    </source>
</reference>
<evidence type="ECO:0000256" key="6">
    <source>
        <dbReference type="SAM" id="Phobius"/>
    </source>
</evidence>
<dbReference type="RefSeq" id="WP_049398402.1">
    <property type="nucleotide sequence ID" value="NZ_CP067993.1"/>
</dbReference>
<gene>
    <name evidence="8" type="ORF">JJL50_02550</name>
</gene>
<dbReference type="Pfam" id="PF04138">
    <property type="entry name" value="GtrA_DPMS_TM"/>
    <property type="match status" value="1"/>
</dbReference>